<organism evidence="1 2">
    <name type="scientific">Channa striata</name>
    <name type="common">Snakehead murrel</name>
    <name type="synonym">Ophicephalus striatus</name>
    <dbReference type="NCBI Taxonomy" id="64152"/>
    <lineage>
        <taxon>Eukaryota</taxon>
        <taxon>Metazoa</taxon>
        <taxon>Chordata</taxon>
        <taxon>Craniata</taxon>
        <taxon>Vertebrata</taxon>
        <taxon>Euteleostomi</taxon>
        <taxon>Actinopterygii</taxon>
        <taxon>Neopterygii</taxon>
        <taxon>Teleostei</taxon>
        <taxon>Neoteleostei</taxon>
        <taxon>Acanthomorphata</taxon>
        <taxon>Anabantaria</taxon>
        <taxon>Anabantiformes</taxon>
        <taxon>Channoidei</taxon>
        <taxon>Channidae</taxon>
        <taxon>Channa</taxon>
    </lineage>
</organism>
<name>A0AA88N857_CHASR</name>
<dbReference type="PANTHER" id="PTHR45913:SF9">
    <property type="entry name" value="GENERAL TRANSCRIPTION FACTOR II-I REPEAT DOMAIN-CONTAINING PROTEIN 2-LIKE-RELATED"/>
    <property type="match status" value="1"/>
</dbReference>
<dbReference type="EMBL" id="JAUPFM010000005">
    <property type="protein sequence ID" value="KAK2851948.1"/>
    <property type="molecule type" value="Genomic_DNA"/>
</dbReference>
<gene>
    <name evidence="1" type="ORF">Q5P01_008224</name>
</gene>
<evidence type="ECO:0000313" key="1">
    <source>
        <dbReference type="EMBL" id="KAK2851948.1"/>
    </source>
</evidence>
<proteinExistence type="predicted"/>
<reference evidence="1" key="1">
    <citation type="submission" date="2023-07" db="EMBL/GenBank/DDBJ databases">
        <title>Chromosome-level Genome Assembly of Striped Snakehead (Channa striata).</title>
        <authorList>
            <person name="Liu H."/>
        </authorList>
    </citation>
    <scope>NUCLEOTIDE SEQUENCE</scope>
    <source>
        <strain evidence="1">Gz</strain>
        <tissue evidence="1">Muscle</tissue>
    </source>
</reference>
<sequence length="255" mass="29376">MLSLFGSTYLCEKTFSVLNLNKSRVRTRLTDSHLPDTLGINAAAFEPDLAFVLSIPQNLYEPRVCRVELTPAHCMQSEKCILNSVDKKTVYMNCVKIINKTRLCNRSQSFWSERQSRDNELSPQWRILHKPALQNCADNLQWQIFHGAISTNAFLSVMNPAVLNKCPYYVVQETVFHVFPECRRLTVLFDLLTHIFACLTNVSLPVFIFVPQYTKDSKEKCQLLNFLMGEEKMSIYLSLRDRMQGGPGQDEFDSF</sequence>
<dbReference type="Proteomes" id="UP001187415">
    <property type="component" value="Unassembled WGS sequence"/>
</dbReference>
<accession>A0AA88N857</accession>
<comment type="caution">
    <text evidence="1">The sequence shown here is derived from an EMBL/GenBank/DDBJ whole genome shotgun (WGS) entry which is preliminary data.</text>
</comment>
<dbReference type="PANTHER" id="PTHR45913">
    <property type="entry name" value="EPM2A-INTERACTING PROTEIN 1"/>
    <property type="match status" value="1"/>
</dbReference>
<dbReference type="AlphaFoldDB" id="A0AA88N857"/>
<evidence type="ECO:0000313" key="2">
    <source>
        <dbReference type="Proteomes" id="UP001187415"/>
    </source>
</evidence>
<keyword evidence="2" id="KW-1185">Reference proteome</keyword>
<protein>
    <submittedName>
        <fullName evidence="1">Uncharacterized protein</fullName>
    </submittedName>
</protein>